<sequence>MRAILINYSSNRSKIFFNFVLLCRGNVIHLCNLCMERSKDLVHKKSRKDSEGNFNDTEEVLICGV</sequence>
<keyword evidence="2" id="KW-1185">Reference proteome</keyword>
<gene>
    <name evidence="1" type="ORF">BTMF_LOCUS1805</name>
</gene>
<name>A0A0R3Q823_9BILA</name>
<evidence type="ECO:0000313" key="2">
    <source>
        <dbReference type="Proteomes" id="UP000280834"/>
    </source>
</evidence>
<dbReference type="WBParaSite" id="BTMF_0000247701-mRNA-1">
    <property type="protein sequence ID" value="BTMF_0000247701-mRNA-1"/>
    <property type="gene ID" value="BTMF_0000247701"/>
</dbReference>
<accession>A0A0R3Q823</accession>
<dbReference type="AlphaFoldDB" id="A0A0R3Q823"/>
<evidence type="ECO:0000313" key="3">
    <source>
        <dbReference type="WBParaSite" id="BTMF_0000247701-mRNA-1"/>
    </source>
</evidence>
<protein>
    <submittedName>
        <fullName evidence="1 3">Uncharacterized protein</fullName>
    </submittedName>
</protein>
<dbReference type="Proteomes" id="UP000280834">
    <property type="component" value="Unassembled WGS sequence"/>
</dbReference>
<dbReference type="EMBL" id="UZAG01001369">
    <property type="protein sequence ID" value="VDO11104.1"/>
    <property type="molecule type" value="Genomic_DNA"/>
</dbReference>
<reference evidence="1 2" key="2">
    <citation type="submission" date="2018-11" db="EMBL/GenBank/DDBJ databases">
        <authorList>
            <consortium name="Pathogen Informatics"/>
        </authorList>
    </citation>
    <scope>NUCLEOTIDE SEQUENCE [LARGE SCALE GENOMIC DNA]</scope>
</reference>
<evidence type="ECO:0000313" key="1">
    <source>
        <dbReference type="EMBL" id="VDO11104.1"/>
    </source>
</evidence>
<proteinExistence type="predicted"/>
<reference evidence="3" key="1">
    <citation type="submission" date="2017-02" db="UniProtKB">
        <authorList>
            <consortium name="WormBaseParasite"/>
        </authorList>
    </citation>
    <scope>IDENTIFICATION</scope>
</reference>
<organism evidence="3">
    <name type="scientific">Brugia timori</name>
    <dbReference type="NCBI Taxonomy" id="42155"/>
    <lineage>
        <taxon>Eukaryota</taxon>
        <taxon>Metazoa</taxon>
        <taxon>Ecdysozoa</taxon>
        <taxon>Nematoda</taxon>
        <taxon>Chromadorea</taxon>
        <taxon>Rhabditida</taxon>
        <taxon>Spirurina</taxon>
        <taxon>Spiruromorpha</taxon>
        <taxon>Filarioidea</taxon>
        <taxon>Onchocercidae</taxon>
        <taxon>Brugia</taxon>
    </lineage>
</organism>